<evidence type="ECO:0000313" key="2">
    <source>
        <dbReference type="Proteomes" id="UP001283361"/>
    </source>
</evidence>
<reference evidence="1" key="1">
    <citation type="journal article" date="2023" name="G3 (Bethesda)">
        <title>A reference genome for the long-term kleptoplast-retaining sea slug Elysia crispata morphotype clarki.</title>
        <authorList>
            <person name="Eastman K.E."/>
            <person name="Pendleton A.L."/>
            <person name="Shaikh M.A."/>
            <person name="Suttiyut T."/>
            <person name="Ogas R."/>
            <person name="Tomko P."/>
            <person name="Gavelis G."/>
            <person name="Widhalm J.R."/>
            <person name="Wisecaver J.H."/>
        </authorList>
    </citation>
    <scope>NUCLEOTIDE SEQUENCE</scope>
    <source>
        <strain evidence="1">ECLA1</strain>
    </source>
</reference>
<comment type="caution">
    <text evidence="1">The sequence shown here is derived from an EMBL/GenBank/DDBJ whole genome shotgun (WGS) entry which is preliminary data.</text>
</comment>
<proteinExistence type="predicted"/>
<protein>
    <submittedName>
        <fullName evidence="1">Uncharacterized protein</fullName>
    </submittedName>
</protein>
<dbReference type="Proteomes" id="UP001283361">
    <property type="component" value="Unassembled WGS sequence"/>
</dbReference>
<name>A0AAE1AU94_9GAST</name>
<sequence>MPCSIRARWTWLSHGSYSPDGHRTASQSLSRGIRVSNSISWSSVIDESGLHFQRPVMRHGRALGGVSAECNYRTKITNGGVTQLTANNKLFFQLQKAQRETDIWLDIWNR</sequence>
<keyword evidence="2" id="KW-1185">Reference proteome</keyword>
<evidence type="ECO:0000313" key="1">
    <source>
        <dbReference type="EMBL" id="KAK3792927.1"/>
    </source>
</evidence>
<gene>
    <name evidence="1" type="ORF">RRG08_033777</name>
</gene>
<accession>A0AAE1AU94</accession>
<organism evidence="1 2">
    <name type="scientific">Elysia crispata</name>
    <name type="common">lettuce slug</name>
    <dbReference type="NCBI Taxonomy" id="231223"/>
    <lineage>
        <taxon>Eukaryota</taxon>
        <taxon>Metazoa</taxon>
        <taxon>Spiralia</taxon>
        <taxon>Lophotrochozoa</taxon>
        <taxon>Mollusca</taxon>
        <taxon>Gastropoda</taxon>
        <taxon>Heterobranchia</taxon>
        <taxon>Euthyneura</taxon>
        <taxon>Panpulmonata</taxon>
        <taxon>Sacoglossa</taxon>
        <taxon>Placobranchoidea</taxon>
        <taxon>Plakobranchidae</taxon>
        <taxon>Elysia</taxon>
    </lineage>
</organism>
<dbReference type="EMBL" id="JAWDGP010001311">
    <property type="protein sequence ID" value="KAK3792927.1"/>
    <property type="molecule type" value="Genomic_DNA"/>
</dbReference>
<dbReference type="AlphaFoldDB" id="A0AAE1AU94"/>